<dbReference type="OrthoDB" id="9790935at2"/>
<dbReference type="InterPro" id="IPR047650">
    <property type="entry name" value="Transpos_IS110"/>
</dbReference>
<feature type="domain" description="Transposase IS110-like N-terminal" evidence="2">
    <location>
        <begin position="7"/>
        <end position="134"/>
    </location>
</feature>
<dbReference type="RefSeq" id="WP_013906714.1">
    <property type="nucleotide sequence ID" value="NC_015681.1"/>
</dbReference>
<dbReference type="Pfam" id="PF02371">
    <property type="entry name" value="Transposase_20"/>
    <property type="match status" value="1"/>
</dbReference>
<evidence type="ECO:0000256" key="1">
    <source>
        <dbReference type="SAM" id="Coils"/>
    </source>
</evidence>
<reference evidence="5" key="1">
    <citation type="submission" date="2011-04" db="EMBL/GenBank/DDBJ databases">
        <title>The complete genome of Thermodesulfatator indicus DSM 15286.</title>
        <authorList>
            <person name="Lucas S."/>
            <person name="Copeland A."/>
            <person name="Lapidus A."/>
            <person name="Bruce D."/>
            <person name="Goodwin L."/>
            <person name="Pitluck S."/>
            <person name="Peters L."/>
            <person name="Kyrpides N."/>
            <person name="Mavromatis K."/>
            <person name="Pagani I."/>
            <person name="Ivanova N."/>
            <person name="Saunders L."/>
            <person name="Detter J.C."/>
            <person name="Tapia R."/>
            <person name="Han C."/>
            <person name="Land M."/>
            <person name="Hauser L."/>
            <person name="Markowitz V."/>
            <person name="Cheng J.-F."/>
            <person name="Hugenholtz P."/>
            <person name="Woyke T."/>
            <person name="Wu D."/>
            <person name="Spring S."/>
            <person name="Schroeder M."/>
            <person name="Brambilla E."/>
            <person name="Klenk H.-P."/>
            <person name="Eisen J.A."/>
        </authorList>
    </citation>
    <scope>NUCLEOTIDE SEQUENCE [LARGE SCALE GENOMIC DNA]</scope>
    <source>
        <strain evidence="5">DSM 15286 / JCM 11887 / CIR29812</strain>
    </source>
</reference>
<evidence type="ECO:0000313" key="4">
    <source>
        <dbReference type="EMBL" id="AEH43967.1"/>
    </source>
</evidence>
<protein>
    <submittedName>
        <fullName evidence="4">Transposase IS116/IS110/IS902 family protein</fullName>
    </submittedName>
</protein>
<evidence type="ECO:0000313" key="5">
    <source>
        <dbReference type="Proteomes" id="UP000006793"/>
    </source>
</evidence>
<dbReference type="InParanoid" id="F8A8G1"/>
<dbReference type="PANTHER" id="PTHR33055:SF17">
    <property type="entry name" value="THIRD ORF IN TRANSPOSON ISC1491"/>
    <property type="match status" value="1"/>
</dbReference>
<gene>
    <name evidence="4" type="ordered locus">Thein_0082</name>
</gene>
<evidence type="ECO:0000259" key="2">
    <source>
        <dbReference type="Pfam" id="PF01548"/>
    </source>
</evidence>
<dbReference type="InterPro" id="IPR002525">
    <property type="entry name" value="Transp_IS110-like_N"/>
</dbReference>
<proteinExistence type="predicted"/>
<dbReference type="AlphaFoldDB" id="F8A8G1"/>
<dbReference type="KEGG" id="tid:Thein_0082"/>
<reference evidence="4 5" key="2">
    <citation type="journal article" date="2012" name="Stand. Genomic Sci.">
        <title>Complete genome sequence of the thermophilic sulfate-reducing ocean bacterium Thermodesulfatator indicus type strain (CIR29812(T)).</title>
        <authorList>
            <person name="Anderson I."/>
            <person name="Saunders E."/>
            <person name="Lapidus A."/>
            <person name="Nolan M."/>
            <person name="Lucas S."/>
            <person name="Tice H."/>
            <person name="Del Rio T.G."/>
            <person name="Cheng J.F."/>
            <person name="Han C."/>
            <person name="Tapia R."/>
            <person name="Goodwin L.A."/>
            <person name="Pitluck S."/>
            <person name="Liolios K."/>
            <person name="Mavromatis K."/>
            <person name="Pagani I."/>
            <person name="Ivanova N."/>
            <person name="Mikhailova N."/>
            <person name="Pati A."/>
            <person name="Chen A."/>
            <person name="Palaniappan K."/>
            <person name="Land M."/>
            <person name="Hauser L."/>
            <person name="Jeffries C.D."/>
            <person name="Chang Y.J."/>
            <person name="Brambilla E.M."/>
            <person name="Rohde M."/>
            <person name="Spring S."/>
            <person name="Goker M."/>
            <person name="Detter J.C."/>
            <person name="Woyke T."/>
            <person name="Bristow J."/>
            <person name="Eisen J.A."/>
            <person name="Markowitz V."/>
            <person name="Hugenholtz P."/>
            <person name="Kyrpides N.C."/>
            <person name="Klenk H.P."/>
        </authorList>
    </citation>
    <scope>NUCLEOTIDE SEQUENCE [LARGE SCALE GENOMIC DNA]</scope>
    <source>
        <strain evidence="5">DSM 15286 / JCM 11887 / CIR29812</strain>
    </source>
</reference>
<dbReference type="InterPro" id="IPR003346">
    <property type="entry name" value="Transposase_20"/>
</dbReference>
<dbReference type="GO" id="GO:0004803">
    <property type="term" value="F:transposase activity"/>
    <property type="evidence" value="ECO:0007669"/>
    <property type="project" value="InterPro"/>
</dbReference>
<dbReference type="HOGENOM" id="CLU_036902_5_0_0"/>
<keyword evidence="5" id="KW-1185">Reference proteome</keyword>
<dbReference type="GO" id="GO:0003677">
    <property type="term" value="F:DNA binding"/>
    <property type="evidence" value="ECO:0007669"/>
    <property type="project" value="InterPro"/>
</dbReference>
<dbReference type="PaxDb" id="667014-Thein_0082"/>
<feature type="domain" description="Transposase IS116/IS110/IS902 C-terminal" evidence="3">
    <location>
        <begin position="200"/>
        <end position="284"/>
    </location>
</feature>
<keyword evidence="1" id="KW-0175">Coiled coil</keyword>
<organism evidence="4 5">
    <name type="scientific">Thermodesulfatator indicus (strain DSM 15286 / JCM 11887 / CIR29812)</name>
    <dbReference type="NCBI Taxonomy" id="667014"/>
    <lineage>
        <taxon>Bacteria</taxon>
        <taxon>Pseudomonadati</taxon>
        <taxon>Thermodesulfobacteriota</taxon>
        <taxon>Thermodesulfobacteria</taxon>
        <taxon>Thermodesulfobacteriales</taxon>
        <taxon>Thermodesulfatatoraceae</taxon>
        <taxon>Thermodesulfatator</taxon>
    </lineage>
</organism>
<accession>F8A8G1</accession>
<evidence type="ECO:0000259" key="3">
    <source>
        <dbReference type="Pfam" id="PF02371"/>
    </source>
</evidence>
<name>F8A8G1_THEID</name>
<dbReference type="PANTHER" id="PTHR33055">
    <property type="entry name" value="TRANSPOSASE FOR INSERTION SEQUENCE ELEMENT IS1111A"/>
    <property type="match status" value="1"/>
</dbReference>
<dbReference type="NCBIfam" id="NF033542">
    <property type="entry name" value="transpos_IS110"/>
    <property type="match status" value="1"/>
</dbReference>
<sequence>MKNLSFLGVDVAKDTLVIFDGQKVYEFQNERGLKKFKRKFFKKKEDRKKRVVIYEPTGPYSAFLEEFCATNMIKVVSLNPRKVPRLREVLGHRAKTDNLDAKLLYEYHKIVSEEEIKEIEYNENLEKLSLLLSEYQLYQNIENKLSNFLEYLDRVPVDSKESKKHIQKNLEETRQRLQKIKKEMEELVNKDDDINRGVREIEKVKGIGKMIATYCYIFFRKRRIRNRREVVALAGLDPEVKESGKRKLVTRISKKGDNRLRSLLFMGALSAIRCKEGGLKEYYESLIKRGKPKKVAIIACARKLLIFAFYNYKKWQMEAQSA</sequence>
<feature type="coiled-coil region" evidence="1">
    <location>
        <begin position="163"/>
        <end position="190"/>
    </location>
</feature>
<dbReference type="GO" id="GO:0006313">
    <property type="term" value="P:DNA transposition"/>
    <property type="evidence" value="ECO:0007669"/>
    <property type="project" value="InterPro"/>
</dbReference>
<dbReference type="EMBL" id="CP002683">
    <property type="protein sequence ID" value="AEH43967.1"/>
    <property type="molecule type" value="Genomic_DNA"/>
</dbReference>
<dbReference type="eggNOG" id="COG3547">
    <property type="taxonomic scope" value="Bacteria"/>
</dbReference>
<dbReference type="Pfam" id="PF01548">
    <property type="entry name" value="DEDD_Tnp_IS110"/>
    <property type="match status" value="1"/>
</dbReference>
<dbReference type="Proteomes" id="UP000006793">
    <property type="component" value="Chromosome"/>
</dbReference>